<organism evidence="2 3">
    <name type="scientific">Methanococcus maripaludis</name>
    <name type="common">Methanococcus deltae</name>
    <dbReference type="NCBI Taxonomy" id="39152"/>
    <lineage>
        <taxon>Archaea</taxon>
        <taxon>Methanobacteriati</taxon>
        <taxon>Methanobacteriota</taxon>
        <taxon>Methanomada group</taxon>
        <taxon>Methanococci</taxon>
        <taxon>Methanococcales</taxon>
        <taxon>Methanococcaceae</taxon>
        <taxon>Methanococcus</taxon>
    </lineage>
</organism>
<dbReference type="GO" id="GO:0003677">
    <property type="term" value="F:DNA binding"/>
    <property type="evidence" value="ECO:0007669"/>
    <property type="project" value="UniProtKB-KW"/>
</dbReference>
<dbReference type="CDD" id="cd00090">
    <property type="entry name" value="HTH_ARSR"/>
    <property type="match status" value="1"/>
</dbReference>
<dbReference type="SUPFAM" id="SSF46785">
    <property type="entry name" value="Winged helix' DNA-binding domain"/>
    <property type="match status" value="1"/>
</dbReference>
<dbReference type="InterPro" id="IPR011991">
    <property type="entry name" value="ArsR-like_HTH"/>
</dbReference>
<dbReference type="RefSeq" id="WP_181489343.1">
    <property type="nucleotide sequence ID" value="NZ_JACDUI010000003.1"/>
</dbReference>
<dbReference type="Gene3D" id="1.10.10.10">
    <property type="entry name" value="Winged helix-like DNA-binding domain superfamily/Winged helix DNA-binding domain"/>
    <property type="match status" value="1"/>
</dbReference>
<protein>
    <submittedName>
        <fullName evidence="2">DNA-binding HxlR family transcriptional regulator</fullName>
    </submittedName>
</protein>
<dbReference type="Proteomes" id="UP000563838">
    <property type="component" value="Unassembled WGS sequence"/>
</dbReference>
<dbReference type="Pfam" id="PF02002">
    <property type="entry name" value="TFIIE_alpha"/>
    <property type="match status" value="1"/>
</dbReference>
<accession>A0A7J9NQK3</accession>
<reference evidence="2 3" key="1">
    <citation type="submission" date="2020-07" db="EMBL/GenBank/DDBJ databases">
        <title>Genomic Encyclopedia of Type Strains, Phase IV (KMG-V): Genome sequencing to study the core and pangenomes of soil and plant-associated prokaryotes.</title>
        <authorList>
            <person name="Whitman W."/>
        </authorList>
    </citation>
    <scope>NUCLEOTIDE SEQUENCE [LARGE SCALE GENOMIC DNA]</scope>
    <source>
        <strain evidence="2 3">A4</strain>
    </source>
</reference>
<dbReference type="EMBL" id="JACDUI010000003">
    <property type="protein sequence ID" value="MBA2841282.1"/>
    <property type="molecule type" value="Genomic_DNA"/>
</dbReference>
<comment type="caution">
    <text evidence="2">The sequence shown here is derived from an EMBL/GenBank/DDBJ whole genome shotgun (WGS) entry which is preliminary data.</text>
</comment>
<gene>
    <name evidence="2" type="ORF">HNP87_001831</name>
</gene>
<keyword evidence="2" id="KW-0238">DNA-binding</keyword>
<evidence type="ECO:0000259" key="1">
    <source>
        <dbReference type="Pfam" id="PF02002"/>
    </source>
</evidence>
<dbReference type="InterPro" id="IPR036390">
    <property type="entry name" value="WH_DNA-bd_sf"/>
</dbReference>
<dbReference type="AlphaFoldDB" id="A0A7J9NQK3"/>
<proteinExistence type="predicted"/>
<name>A0A7J9NQK3_METMI</name>
<evidence type="ECO:0000313" key="2">
    <source>
        <dbReference type="EMBL" id="MBA2841282.1"/>
    </source>
</evidence>
<dbReference type="InterPro" id="IPR024550">
    <property type="entry name" value="TFIIEa/SarR/Rpc3_HTH_dom"/>
</dbReference>
<feature type="domain" description="TFIIEalpha/SarR/Rpc3 HTH" evidence="1">
    <location>
        <begin position="8"/>
        <end position="95"/>
    </location>
</feature>
<evidence type="ECO:0000313" key="3">
    <source>
        <dbReference type="Proteomes" id="UP000563838"/>
    </source>
</evidence>
<sequence length="105" mass="12514">MILKVLSKKNMKEILELLYKHDELYFSQFLQKLGLNHNTISRVLNELIDLEMVSKREEDTGCHKLSKTYYKITEKGKKVIIFYELESVFEDLKPDQKIVYQIVSK</sequence>
<dbReference type="InterPro" id="IPR036388">
    <property type="entry name" value="WH-like_DNA-bd_sf"/>
</dbReference>